<feature type="compositionally biased region" description="Low complexity" evidence="1">
    <location>
        <begin position="17"/>
        <end position="26"/>
    </location>
</feature>
<dbReference type="EMBL" id="SDIL01000112">
    <property type="protein sequence ID" value="RXK36012.1"/>
    <property type="molecule type" value="Genomic_DNA"/>
</dbReference>
<feature type="compositionally biased region" description="Pro residues" evidence="1">
    <location>
        <begin position="69"/>
        <end position="90"/>
    </location>
</feature>
<feature type="region of interest" description="Disordered" evidence="1">
    <location>
        <begin position="69"/>
        <end position="114"/>
    </location>
</feature>
<feature type="region of interest" description="Disordered" evidence="1">
    <location>
        <begin position="240"/>
        <end position="333"/>
    </location>
</feature>
<dbReference type="Proteomes" id="UP000289152">
    <property type="component" value="Unassembled WGS sequence"/>
</dbReference>
<feature type="compositionally biased region" description="Basic and acidic residues" evidence="1">
    <location>
        <begin position="302"/>
        <end position="311"/>
    </location>
</feature>
<proteinExistence type="predicted"/>
<feature type="region of interest" description="Disordered" evidence="1">
    <location>
        <begin position="1"/>
        <end position="41"/>
    </location>
</feature>
<dbReference type="AlphaFoldDB" id="A0A4Q1BB42"/>
<evidence type="ECO:0000313" key="3">
    <source>
        <dbReference type="Proteomes" id="UP000289152"/>
    </source>
</evidence>
<evidence type="ECO:0000313" key="2">
    <source>
        <dbReference type="EMBL" id="RXK36012.1"/>
    </source>
</evidence>
<protein>
    <submittedName>
        <fullName evidence="2">Uncharacterized protein</fullName>
    </submittedName>
</protein>
<organism evidence="2 3">
    <name type="scientific">Tremella mesenterica</name>
    <name type="common">Jelly fungus</name>
    <dbReference type="NCBI Taxonomy" id="5217"/>
    <lineage>
        <taxon>Eukaryota</taxon>
        <taxon>Fungi</taxon>
        <taxon>Dikarya</taxon>
        <taxon>Basidiomycota</taxon>
        <taxon>Agaricomycotina</taxon>
        <taxon>Tremellomycetes</taxon>
        <taxon>Tremellales</taxon>
        <taxon>Tremellaceae</taxon>
        <taxon>Tremella</taxon>
    </lineage>
</organism>
<accession>A0A4Q1BB42</accession>
<sequence>MTSAIDGSSIEVEAGPSSSQTYGSSSVGDVGNQPKLSTDEEAHSLMVVPSTGLEFYHYRRALFLSSKPYPSPSETPPPHYFVPTPPPPLPSKSTSPSPFSPITPPSDQSFDSDVHLSSWSGPQNLGISVNLAKPLESDIIPSPMTKPEISNILPSFSDQPPSLETLRKRKHQAFVRKLERLLNMNTPKEREAAWRGGVGTVYRNLSAGKTLTVGLKLGLVVKILKASWIRDGTWPIDPETSLPIPVPESEDEPEPPLPLTSSFTAPISSENVHQNTSDHLSQSPHIISPLDSHIPLQTGRVRLTDKSRSRWDLSQPLVHRSEPNEEEDKWEDE</sequence>
<name>A0A4Q1BB42_TREME</name>
<dbReference type="OrthoDB" id="3366194at2759"/>
<evidence type="ECO:0000256" key="1">
    <source>
        <dbReference type="SAM" id="MobiDB-lite"/>
    </source>
</evidence>
<gene>
    <name evidence="2" type="ORF">M231_06726</name>
</gene>
<keyword evidence="3" id="KW-1185">Reference proteome</keyword>
<reference evidence="2 3" key="1">
    <citation type="submission" date="2016-06" db="EMBL/GenBank/DDBJ databases">
        <title>Evolution of pathogenesis and genome organization in the Tremellales.</title>
        <authorList>
            <person name="Cuomo C."/>
            <person name="Litvintseva A."/>
            <person name="Heitman J."/>
            <person name="Chen Y."/>
            <person name="Sun S."/>
            <person name="Springer D."/>
            <person name="Dromer F."/>
            <person name="Young S."/>
            <person name="Zeng Q."/>
            <person name="Chapman S."/>
            <person name="Gujja S."/>
            <person name="Saif S."/>
            <person name="Birren B."/>
        </authorList>
    </citation>
    <scope>NUCLEOTIDE SEQUENCE [LARGE SCALE GENOMIC DNA]</scope>
    <source>
        <strain evidence="2 3">ATCC 28783</strain>
    </source>
</reference>
<comment type="caution">
    <text evidence="2">The sequence shown here is derived from an EMBL/GenBank/DDBJ whole genome shotgun (WGS) entry which is preliminary data.</text>
</comment>
<feature type="compositionally biased region" description="Acidic residues" evidence="1">
    <location>
        <begin position="324"/>
        <end position="333"/>
    </location>
</feature>
<feature type="compositionally biased region" description="Polar residues" evidence="1">
    <location>
        <begin position="259"/>
        <end position="285"/>
    </location>
</feature>
<dbReference type="InParanoid" id="A0A4Q1BB42"/>